<name>A0ABQ6JIR6_9ACTN</name>
<dbReference type="EMBL" id="BSUZ01000001">
    <property type="protein sequence ID" value="GMA86676.1"/>
    <property type="molecule type" value="Genomic_DNA"/>
</dbReference>
<dbReference type="InterPro" id="IPR036457">
    <property type="entry name" value="PPM-type-like_dom_sf"/>
</dbReference>
<dbReference type="InterPro" id="IPR052016">
    <property type="entry name" value="Bact_Sigma-Reg"/>
</dbReference>
<protein>
    <submittedName>
        <fullName evidence="3">Uncharacterized protein</fullName>
    </submittedName>
</protein>
<dbReference type="InterPro" id="IPR029016">
    <property type="entry name" value="GAF-like_dom_sf"/>
</dbReference>
<comment type="caution">
    <text evidence="3">The sequence shown here is derived from an EMBL/GenBank/DDBJ whole genome shotgun (WGS) entry which is preliminary data.</text>
</comment>
<dbReference type="Gene3D" id="3.30.450.40">
    <property type="match status" value="1"/>
</dbReference>
<keyword evidence="1" id="KW-0378">Hydrolase</keyword>
<feature type="region of interest" description="Disordered" evidence="2">
    <location>
        <begin position="185"/>
        <end position="229"/>
    </location>
</feature>
<feature type="compositionally biased region" description="Low complexity" evidence="2">
    <location>
        <begin position="195"/>
        <end position="210"/>
    </location>
</feature>
<evidence type="ECO:0000313" key="3">
    <source>
        <dbReference type="EMBL" id="GMA86676.1"/>
    </source>
</evidence>
<reference evidence="4" key="1">
    <citation type="journal article" date="2019" name="Int. J. Syst. Evol. Microbiol.">
        <title>The Global Catalogue of Microorganisms (GCM) 10K type strain sequencing project: providing services to taxonomists for standard genome sequencing and annotation.</title>
        <authorList>
            <consortium name="The Broad Institute Genomics Platform"/>
            <consortium name="The Broad Institute Genome Sequencing Center for Infectious Disease"/>
            <person name="Wu L."/>
            <person name="Ma J."/>
        </authorList>
    </citation>
    <scope>NUCLEOTIDE SEQUENCE [LARGE SCALE GENOMIC DNA]</scope>
    <source>
        <strain evidence="4">NBRC 108730</strain>
    </source>
</reference>
<evidence type="ECO:0000256" key="1">
    <source>
        <dbReference type="ARBA" id="ARBA00022801"/>
    </source>
</evidence>
<sequence length="229" mass="24206">MQGSPAETLLGGVQARRISDYDHPERRAERESWVTDTEVLDRSDALGAASLMLLTLAGGGPDGDVLLLVRGPDSPRHTEADLEIAVDLTRRAGLIIDNARLYEREHAIAATLQSSLLPVLPDVPGLQVEARYQAAASGAYVGGDFYEVIPLPGGRSAWPSATSSATTCWLRRPWGTCAGCCAPAPGTSRADRRPPCSSASTTCSPGSASPRWPRWSTPGSTRTRAAGGR</sequence>
<dbReference type="Gene3D" id="3.60.40.10">
    <property type="entry name" value="PPM-type phosphatase domain"/>
    <property type="match status" value="1"/>
</dbReference>
<evidence type="ECO:0000313" key="4">
    <source>
        <dbReference type="Proteomes" id="UP001157017"/>
    </source>
</evidence>
<organism evidence="3 4">
    <name type="scientific">Angustibacter aerolatus</name>
    <dbReference type="NCBI Taxonomy" id="1162965"/>
    <lineage>
        <taxon>Bacteria</taxon>
        <taxon>Bacillati</taxon>
        <taxon>Actinomycetota</taxon>
        <taxon>Actinomycetes</taxon>
        <taxon>Kineosporiales</taxon>
        <taxon>Kineosporiaceae</taxon>
    </lineage>
</organism>
<dbReference type="Proteomes" id="UP001157017">
    <property type="component" value="Unassembled WGS sequence"/>
</dbReference>
<gene>
    <name evidence="3" type="ORF">GCM10025868_19260</name>
</gene>
<dbReference type="PANTHER" id="PTHR43156:SF2">
    <property type="entry name" value="STAGE II SPORULATION PROTEIN E"/>
    <property type="match status" value="1"/>
</dbReference>
<keyword evidence="4" id="KW-1185">Reference proteome</keyword>
<dbReference type="PANTHER" id="PTHR43156">
    <property type="entry name" value="STAGE II SPORULATION PROTEIN E-RELATED"/>
    <property type="match status" value="1"/>
</dbReference>
<accession>A0ABQ6JIR6</accession>
<evidence type="ECO:0000256" key="2">
    <source>
        <dbReference type="SAM" id="MobiDB-lite"/>
    </source>
</evidence>
<proteinExistence type="predicted"/>